<dbReference type="KEGG" id="ptx:ABW99_07165"/>
<evidence type="ECO:0000256" key="4">
    <source>
        <dbReference type="ARBA" id="ARBA00048550"/>
    </source>
</evidence>
<dbReference type="OrthoDB" id="341217at2"/>
<sequence>MNVMSESYDCVATPGAAIPSGSTAASHRLPVRLLGIDTGGEALVYLRRDAPIFEAAGLAAPKRVAVSNGARHIVATLYLVSAHWLEDNAIGLSSRARDLLAVDDGDWVELGYLPALESFEQVRCKLAGQPFVAEQLVGIMSDVAGGQYADIHIASFLAACAGGHLNIGEITALTLAMAQTGQRLQWPTPVVLDKHSIGGIAGNCTTPIIVAIVSAHGLTMPKTSSRAITSPAGTADTMQTMAPVDLDLAHMRRVVDEVGGCVVSSDGLGLCPADEALIRIERSLELSSDARWIASILSKALTAGATHVVVDVPAGQTAAIRSREAAVRLIAQLGAVGGALGMQILPQIADGSQPGARGIGPALEARDVLSVLQGEPDAPVGLTERAVEIAGTLLELGGRAVVGEGAGLARKTLEAGLAWQQFQRICNAQGGMREPRCGRYSHTVSAAHAGHVSHVDNRCLNRIARMAGAPGAPGAGMTFVAPLGTQVAAGDPLFTIYAQSAGELSHALAYAQQHPQVIVIEAI</sequence>
<keyword evidence="7" id="KW-1185">Reference proteome</keyword>
<evidence type="ECO:0000256" key="3">
    <source>
        <dbReference type="ARBA" id="ARBA00022679"/>
    </source>
</evidence>
<keyword evidence="2" id="KW-0328">Glycosyltransferase</keyword>
<evidence type="ECO:0000256" key="2">
    <source>
        <dbReference type="ARBA" id="ARBA00022676"/>
    </source>
</evidence>
<dbReference type="Pfam" id="PF02885">
    <property type="entry name" value="Glycos_trans_3N"/>
    <property type="match status" value="1"/>
</dbReference>
<dbReference type="GO" id="GO:0009032">
    <property type="term" value="F:thymidine phosphorylase activity"/>
    <property type="evidence" value="ECO:0007669"/>
    <property type="project" value="UniProtKB-EC"/>
</dbReference>
<feature type="domain" description="Pyrimidine nucleoside phosphorylase C-terminal" evidence="5">
    <location>
        <begin position="451"/>
        <end position="518"/>
    </location>
</feature>
<evidence type="ECO:0000313" key="7">
    <source>
        <dbReference type="Proteomes" id="UP000036700"/>
    </source>
</evidence>
<dbReference type="RefSeq" id="WP_052892635.1">
    <property type="nucleotide sequence ID" value="NZ_CP011568.3"/>
</dbReference>
<dbReference type="InterPro" id="IPR017459">
    <property type="entry name" value="Glycosyl_Trfase_fam3_N_dom"/>
</dbReference>
<dbReference type="InterPro" id="IPR036320">
    <property type="entry name" value="Glycosyl_Trfase_fam3_N_dom_sf"/>
</dbReference>
<dbReference type="InterPro" id="IPR000053">
    <property type="entry name" value="Thymidine/pyrmidine_PPase"/>
</dbReference>
<dbReference type="STRING" id="445709.ABW99_07165"/>
<dbReference type="SUPFAM" id="SSF54680">
    <property type="entry name" value="Pyrimidine nucleoside phosphorylase C-terminal domain"/>
    <property type="match status" value="1"/>
</dbReference>
<dbReference type="Gene3D" id="1.20.970.50">
    <property type="match status" value="1"/>
</dbReference>
<dbReference type="GO" id="GO:0006206">
    <property type="term" value="P:pyrimidine nucleobase metabolic process"/>
    <property type="evidence" value="ECO:0007669"/>
    <property type="project" value="InterPro"/>
</dbReference>
<dbReference type="Gene3D" id="3.90.1170.30">
    <property type="entry name" value="Pyrimidine nucleoside phosphorylase-like, C-terminal domain"/>
    <property type="match status" value="1"/>
</dbReference>
<dbReference type="PANTHER" id="PTHR10515">
    <property type="entry name" value="THYMIDINE PHOSPHORYLASE"/>
    <property type="match status" value="1"/>
</dbReference>
<dbReference type="SUPFAM" id="SSF52418">
    <property type="entry name" value="Nucleoside phosphorylase/phosphoribosyltransferase catalytic domain"/>
    <property type="match status" value="1"/>
</dbReference>
<dbReference type="SMART" id="SM00941">
    <property type="entry name" value="PYNP_C"/>
    <property type="match status" value="1"/>
</dbReference>
<dbReference type="EC" id="2.4.2.4" evidence="1"/>
<dbReference type="GO" id="GO:0005829">
    <property type="term" value="C:cytosol"/>
    <property type="evidence" value="ECO:0007669"/>
    <property type="project" value="TreeGrafter"/>
</dbReference>
<proteinExistence type="predicted"/>
<protein>
    <recommendedName>
        <fullName evidence="1">thymidine phosphorylase</fullName>
        <ecNumber evidence="1">2.4.2.4</ecNumber>
    </recommendedName>
</protein>
<dbReference type="GO" id="GO:0006213">
    <property type="term" value="P:pyrimidine nucleoside metabolic process"/>
    <property type="evidence" value="ECO:0007669"/>
    <property type="project" value="InterPro"/>
</dbReference>
<dbReference type="NCBIfam" id="TIGR02645">
    <property type="entry name" value="ARCH_P_rylase"/>
    <property type="match status" value="1"/>
</dbReference>
<dbReference type="Pfam" id="PF07831">
    <property type="entry name" value="PYNP_C"/>
    <property type="match status" value="1"/>
</dbReference>
<dbReference type="Proteomes" id="UP000036700">
    <property type="component" value="Chromosome"/>
</dbReference>
<dbReference type="GO" id="GO:0004645">
    <property type="term" value="F:1,4-alpha-oligoglucan phosphorylase activity"/>
    <property type="evidence" value="ECO:0007669"/>
    <property type="project" value="InterPro"/>
</dbReference>
<evidence type="ECO:0000313" key="6">
    <source>
        <dbReference type="EMBL" id="AKJ70435.2"/>
    </source>
</evidence>
<dbReference type="Pfam" id="PF00591">
    <property type="entry name" value="Glycos_transf_3"/>
    <property type="match status" value="1"/>
</dbReference>
<dbReference type="NCBIfam" id="NF003338">
    <property type="entry name" value="PRK04350.1"/>
    <property type="match status" value="1"/>
</dbReference>
<accession>A0A0G3EU23</accession>
<evidence type="ECO:0000256" key="1">
    <source>
        <dbReference type="ARBA" id="ARBA00011892"/>
    </source>
</evidence>
<dbReference type="EMBL" id="CP011568">
    <property type="protein sequence ID" value="AKJ70435.2"/>
    <property type="molecule type" value="Genomic_DNA"/>
</dbReference>
<organism evidence="6 7">
    <name type="scientific">Pandoraea thiooxydans</name>
    <dbReference type="NCBI Taxonomy" id="445709"/>
    <lineage>
        <taxon>Bacteria</taxon>
        <taxon>Pseudomonadati</taxon>
        <taxon>Pseudomonadota</taxon>
        <taxon>Betaproteobacteria</taxon>
        <taxon>Burkholderiales</taxon>
        <taxon>Burkholderiaceae</taxon>
        <taxon>Pandoraea</taxon>
    </lineage>
</organism>
<dbReference type="InterPro" id="IPR000312">
    <property type="entry name" value="Glycosyl_Trfase_fam3"/>
</dbReference>
<comment type="catalytic activity">
    <reaction evidence="4">
        <text>thymidine + phosphate = 2-deoxy-alpha-D-ribose 1-phosphate + thymine</text>
        <dbReference type="Rhea" id="RHEA:16037"/>
        <dbReference type="ChEBI" id="CHEBI:17748"/>
        <dbReference type="ChEBI" id="CHEBI:17821"/>
        <dbReference type="ChEBI" id="CHEBI:43474"/>
        <dbReference type="ChEBI" id="CHEBI:57259"/>
        <dbReference type="EC" id="2.4.2.4"/>
    </reaction>
</comment>
<gene>
    <name evidence="6" type="ORF">ABW99_07165</name>
</gene>
<dbReference type="InterPro" id="IPR013102">
    <property type="entry name" value="PYNP_C"/>
</dbReference>
<reference evidence="7" key="1">
    <citation type="submission" date="2015-06" db="EMBL/GenBank/DDBJ databases">
        <authorList>
            <person name="Lim Y.L."/>
            <person name="Ee R."/>
            <person name="Yong D."/>
            <person name="How K.Y."/>
            <person name="Yin W.F."/>
            <person name="Chan K.G."/>
        </authorList>
    </citation>
    <scope>NUCLEOTIDE SEQUENCE [LARGE SCALE GENOMIC DNA]</scope>
    <source>
        <strain evidence="7">DSM 25325</strain>
    </source>
</reference>
<dbReference type="InterPro" id="IPR036566">
    <property type="entry name" value="PYNP-like_C_sf"/>
</dbReference>
<keyword evidence="3" id="KW-0808">Transferase</keyword>
<evidence type="ECO:0000259" key="5">
    <source>
        <dbReference type="SMART" id="SM00941"/>
    </source>
</evidence>
<dbReference type="AlphaFoldDB" id="A0A0G3EU23"/>
<dbReference type="InterPro" id="IPR035902">
    <property type="entry name" value="Nuc_phospho_transferase"/>
</dbReference>
<dbReference type="SUPFAM" id="SSF47648">
    <property type="entry name" value="Nucleoside phosphorylase/phosphoribosyltransferase N-terminal domain"/>
    <property type="match status" value="1"/>
</dbReference>
<name>A0A0G3EU23_9BURK</name>
<dbReference type="InterPro" id="IPR013466">
    <property type="entry name" value="Thymidine/AMP_Pase"/>
</dbReference>
<dbReference type="PANTHER" id="PTHR10515:SF0">
    <property type="entry name" value="THYMIDINE PHOSPHORYLASE"/>
    <property type="match status" value="1"/>
</dbReference>
<dbReference type="Gene3D" id="3.40.1030.10">
    <property type="entry name" value="Nucleoside phosphorylase/phosphoribosyltransferase catalytic domain"/>
    <property type="match status" value="1"/>
</dbReference>